<keyword evidence="3" id="KW-0342">GTP-binding</keyword>
<keyword evidence="1" id="KW-0547">Nucleotide-binding</keyword>
<dbReference type="InterPro" id="IPR027417">
    <property type="entry name" value="P-loop_NTPase"/>
</dbReference>
<name>A0ABM1DZ39_PRICU</name>
<sequence>MARFLNFVSLPILSSICVLCLFQLDSNVVSADQLGEDVENQADNYGTRNVERGILPHEYDEQLNPWHGSGFPDTTTIQLVKPDPATHKRLIMVEENVKLLHRIVQPVVTIAVVGKFHSGKSFLMNQLMGKSKGFGIGPFVRPETMGIWMWGKPMNMQLPSGLDVSVVFLDTEGFAANNVTENYDAKIFAVSTLLSSYLIYNSVKIIDQSDIDYLELLARRTQLFALRSQMSKAKWTDDFNHDLLSFPPLIWVVQDFVQMTVGGETPTEWLHRLMKTHTRENDDYDISLLSIFKQVDCHTLFLPAVTKDLLTDLSKASEQDLTVDYKNERDHLIQKLRSGILPKEKNDQPITGPELASLMTILVDAANDGSLAQVPSRWNVFLERLEATATEDCLRFYEAELAAQLTKRNNEPVNAATLMIWHDAVKLKSFKLLDQLLLGLGNAMEEAAETLSRDIASKYHWINEMNEKKIKLKMSETHHRIELEVENKLGELTLPVKTSELEAVMLQVLADAERTYGLIIADLINAETLIQHQTQLKGSVQRLCDSVVLKNSKALEGVMNTAIQKAVEKFRGHSKNSNDTPRSPAMIQHLIENAVAHATKVFDAESVIAIEELSYTAFASLLRSRLTEEEKFLHKQNAELVKNLAQSQVKTLLARLRDQTSPVHMPLPKNESELTSKLNVEMERCQLLFAEALGDFTELPLYVEHVQLLKKDMLVLAQLRKQENVEAYTREVEVPLRMAKQVIQISEEKYSTIFALTQFMRRICLLNLNEGKPKEWPADLKYDIINHFIETDSNLQKIIQSRKGFWSTIVGFFQWLLWLVGVQ</sequence>
<keyword evidence="7" id="KW-1185">Reference proteome</keyword>
<evidence type="ECO:0000256" key="2">
    <source>
        <dbReference type="ARBA" id="ARBA00022801"/>
    </source>
</evidence>
<evidence type="ECO:0000256" key="4">
    <source>
        <dbReference type="PROSITE-ProRule" id="PRU01052"/>
    </source>
</evidence>
<protein>
    <submittedName>
        <fullName evidence="8">Guanylate-binding protein 1-like</fullName>
    </submittedName>
</protein>
<evidence type="ECO:0000256" key="3">
    <source>
        <dbReference type="ARBA" id="ARBA00023134"/>
    </source>
</evidence>
<dbReference type="SUPFAM" id="SSF48340">
    <property type="entry name" value="Interferon-induced guanylate-binding protein 1 (GBP1), C-terminal domain"/>
    <property type="match status" value="1"/>
</dbReference>
<dbReference type="Gene3D" id="3.40.50.300">
    <property type="entry name" value="P-loop containing nucleotide triphosphate hydrolases"/>
    <property type="match status" value="1"/>
</dbReference>
<dbReference type="SUPFAM" id="SSF52540">
    <property type="entry name" value="P-loop containing nucleoside triphosphate hydrolases"/>
    <property type="match status" value="1"/>
</dbReference>
<dbReference type="PROSITE" id="PS51715">
    <property type="entry name" value="G_GB1_RHD3"/>
    <property type="match status" value="1"/>
</dbReference>
<evidence type="ECO:0000256" key="1">
    <source>
        <dbReference type="ARBA" id="ARBA00022741"/>
    </source>
</evidence>
<dbReference type="GeneID" id="106807405"/>
<dbReference type="CDD" id="cd01851">
    <property type="entry name" value="GBP"/>
    <property type="match status" value="1"/>
</dbReference>
<evidence type="ECO:0000259" key="6">
    <source>
        <dbReference type="PROSITE" id="PS51715"/>
    </source>
</evidence>
<keyword evidence="2" id="KW-0378">Hydrolase</keyword>
<dbReference type="InterPro" id="IPR030386">
    <property type="entry name" value="G_GB1_RHD3_dom"/>
</dbReference>
<evidence type="ECO:0000313" key="7">
    <source>
        <dbReference type="Proteomes" id="UP000695022"/>
    </source>
</evidence>
<feature type="chain" id="PRO_5047157951" evidence="5">
    <location>
        <begin position="32"/>
        <end position="823"/>
    </location>
</feature>
<dbReference type="InterPro" id="IPR036543">
    <property type="entry name" value="Guanylate-bd_C_sf"/>
</dbReference>
<comment type="similarity">
    <text evidence="4">Belongs to the TRAFAC class dynamin-like GTPase superfamily. GB1/RHD3 GTPase family.</text>
</comment>
<reference evidence="8" key="1">
    <citation type="submission" date="2025-08" db="UniProtKB">
        <authorList>
            <consortium name="RefSeq"/>
        </authorList>
    </citation>
    <scope>IDENTIFICATION</scope>
</reference>
<keyword evidence="5" id="KW-0732">Signal</keyword>
<proteinExistence type="inferred from homology"/>
<dbReference type="Pfam" id="PF02263">
    <property type="entry name" value="GBP"/>
    <property type="match status" value="1"/>
</dbReference>
<evidence type="ECO:0000256" key="5">
    <source>
        <dbReference type="SAM" id="SignalP"/>
    </source>
</evidence>
<dbReference type="RefSeq" id="XP_014665210.1">
    <property type="nucleotide sequence ID" value="XM_014809724.1"/>
</dbReference>
<organism evidence="7 8">
    <name type="scientific">Priapulus caudatus</name>
    <name type="common">Priapulid worm</name>
    <dbReference type="NCBI Taxonomy" id="37621"/>
    <lineage>
        <taxon>Eukaryota</taxon>
        <taxon>Metazoa</taxon>
        <taxon>Ecdysozoa</taxon>
        <taxon>Scalidophora</taxon>
        <taxon>Priapulida</taxon>
        <taxon>Priapulimorpha</taxon>
        <taxon>Priapulimorphida</taxon>
        <taxon>Priapulidae</taxon>
        <taxon>Priapulus</taxon>
    </lineage>
</organism>
<gene>
    <name evidence="8" type="primary">LOC106807405</name>
</gene>
<feature type="signal peptide" evidence="5">
    <location>
        <begin position="1"/>
        <end position="31"/>
    </location>
</feature>
<feature type="domain" description="GB1/RHD3-type G" evidence="6">
    <location>
        <begin position="104"/>
        <end position="256"/>
    </location>
</feature>
<dbReference type="Proteomes" id="UP000695022">
    <property type="component" value="Unplaced"/>
</dbReference>
<dbReference type="PANTHER" id="PTHR10751">
    <property type="entry name" value="GUANYLATE BINDING PROTEIN"/>
    <property type="match status" value="1"/>
</dbReference>
<accession>A0ABM1DZ39</accession>
<dbReference type="InterPro" id="IPR015894">
    <property type="entry name" value="Guanylate-bd_N"/>
</dbReference>
<evidence type="ECO:0000313" key="8">
    <source>
        <dbReference type="RefSeq" id="XP_014665210.1"/>
    </source>
</evidence>